<dbReference type="AlphaFoldDB" id="A0AB33K375"/>
<dbReference type="GO" id="GO:0005886">
    <property type="term" value="C:plasma membrane"/>
    <property type="evidence" value="ECO:0007669"/>
    <property type="project" value="UniProtKB-SubCell"/>
</dbReference>
<feature type="transmembrane region" description="Helical" evidence="5">
    <location>
        <begin position="108"/>
        <end position="126"/>
    </location>
</feature>
<dbReference type="GO" id="GO:0022857">
    <property type="term" value="F:transmembrane transporter activity"/>
    <property type="evidence" value="ECO:0007669"/>
    <property type="project" value="InterPro"/>
</dbReference>
<reference evidence="7" key="1">
    <citation type="submission" date="2024-07" db="EMBL/GenBank/DDBJ databases">
        <title>Complete genome sequences of cellulolytic bacteria, Kitasatospora sp. CMC57 and Streptomyces sp. CMC78, isolated from Japanese agricultural soil.</title>
        <authorList>
            <person name="Hashimoto T."/>
            <person name="Ito M."/>
            <person name="Iwamoto M."/>
            <person name="Fukahori D."/>
            <person name="Shoda T."/>
            <person name="Sakoda M."/>
            <person name="Morohoshi T."/>
            <person name="Mitsuboshi M."/>
            <person name="Nishizawa T."/>
        </authorList>
    </citation>
    <scope>NUCLEOTIDE SEQUENCE</scope>
    <source>
        <strain evidence="7">CMC57</strain>
    </source>
</reference>
<evidence type="ECO:0000256" key="4">
    <source>
        <dbReference type="ARBA" id="ARBA00023136"/>
    </source>
</evidence>
<feature type="domain" description="Major facilitator superfamily (MFS) profile" evidence="6">
    <location>
        <begin position="1"/>
        <end position="143"/>
    </location>
</feature>
<keyword evidence="3 5" id="KW-1133">Transmembrane helix</keyword>
<keyword evidence="2 5" id="KW-0812">Transmembrane</keyword>
<protein>
    <recommendedName>
        <fullName evidence="6">Major facilitator superfamily (MFS) profile domain-containing protein</fullName>
    </recommendedName>
</protein>
<dbReference type="InterPro" id="IPR036259">
    <property type="entry name" value="MFS_trans_sf"/>
</dbReference>
<evidence type="ECO:0000256" key="3">
    <source>
        <dbReference type="ARBA" id="ARBA00022989"/>
    </source>
</evidence>
<evidence type="ECO:0000259" key="6">
    <source>
        <dbReference type="PROSITE" id="PS50850"/>
    </source>
</evidence>
<accession>A0AB33K375</accession>
<evidence type="ECO:0000256" key="2">
    <source>
        <dbReference type="ARBA" id="ARBA00022692"/>
    </source>
</evidence>
<comment type="subcellular location">
    <subcellularLocation>
        <location evidence="1">Cell membrane</location>
        <topology evidence="1">Multi-pass membrane protein</topology>
    </subcellularLocation>
</comment>
<sequence>MVSRWLERFRPTRVIAAACGINALAFGLFAVLAHAPGWAVPAGLFLGMLLYTLAETAATPFSEELSVSLAPEQLRGRYLAVHQLSWTFGQTVAPGLLTLMLAGGPSRPWLFLIGLSLAAVPALLLLERLTAARPVAAELAAAA</sequence>
<feature type="transmembrane region" description="Helical" evidence="5">
    <location>
        <begin position="12"/>
        <end position="32"/>
    </location>
</feature>
<organism evidence="7">
    <name type="scientific">Kitasatospora sp. CMC57</name>
    <dbReference type="NCBI Taxonomy" id="3231513"/>
    <lineage>
        <taxon>Bacteria</taxon>
        <taxon>Bacillati</taxon>
        <taxon>Actinomycetota</taxon>
        <taxon>Actinomycetes</taxon>
        <taxon>Kitasatosporales</taxon>
        <taxon>Streptomycetaceae</taxon>
        <taxon>Kitasatospora</taxon>
    </lineage>
</organism>
<evidence type="ECO:0000313" key="7">
    <source>
        <dbReference type="EMBL" id="BFP47205.1"/>
    </source>
</evidence>
<keyword evidence="4 5" id="KW-0472">Membrane</keyword>
<dbReference type="InterPro" id="IPR020846">
    <property type="entry name" value="MFS_dom"/>
</dbReference>
<proteinExistence type="predicted"/>
<dbReference type="Gene3D" id="1.20.1250.20">
    <property type="entry name" value="MFS general substrate transporter like domains"/>
    <property type="match status" value="1"/>
</dbReference>
<evidence type="ECO:0000256" key="5">
    <source>
        <dbReference type="SAM" id="Phobius"/>
    </source>
</evidence>
<dbReference type="Pfam" id="PF00083">
    <property type="entry name" value="Sugar_tr"/>
    <property type="match status" value="1"/>
</dbReference>
<dbReference type="InterPro" id="IPR005828">
    <property type="entry name" value="MFS_sugar_transport-like"/>
</dbReference>
<dbReference type="SUPFAM" id="SSF103473">
    <property type="entry name" value="MFS general substrate transporter"/>
    <property type="match status" value="1"/>
</dbReference>
<dbReference type="EMBL" id="AP035881">
    <property type="protein sequence ID" value="BFP47205.1"/>
    <property type="molecule type" value="Genomic_DNA"/>
</dbReference>
<dbReference type="PROSITE" id="PS50850">
    <property type="entry name" value="MFS"/>
    <property type="match status" value="1"/>
</dbReference>
<gene>
    <name evidence="7" type="ORF">KCMC57_35730</name>
</gene>
<name>A0AB33K375_9ACTN</name>
<evidence type="ECO:0000256" key="1">
    <source>
        <dbReference type="ARBA" id="ARBA00004651"/>
    </source>
</evidence>